<dbReference type="InterPro" id="IPR007219">
    <property type="entry name" value="XnlR_reg_dom"/>
</dbReference>
<dbReference type="PhylomeDB" id="A0A0A2KBQ4"/>
<evidence type="ECO:0000313" key="9">
    <source>
        <dbReference type="Proteomes" id="UP000030104"/>
    </source>
</evidence>
<evidence type="ECO:0000256" key="3">
    <source>
        <dbReference type="ARBA" id="ARBA00023015"/>
    </source>
</evidence>
<keyword evidence="2" id="KW-0479">Metal-binding</keyword>
<dbReference type="OMA" id="ICAHGAK"/>
<dbReference type="AlphaFoldDB" id="A0A0A2KBQ4"/>
<evidence type="ECO:0000256" key="1">
    <source>
        <dbReference type="ARBA" id="ARBA00004123"/>
    </source>
</evidence>
<keyword evidence="4" id="KW-0804">Transcription</keyword>
<dbReference type="Pfam" id="PF04082">
    <property type="entry name" value="Fungal_trans"/>
    <property type="match status" value="1"/>
</dbReference>
<dbReference type="InterPro" id="IPR050815">
    <property type="entry name" value="TF_fung"/>
</dbReference>
<feature type="domain" description="Xylanolytic transcriptional activator regulatory" evidence="7">
    <location>
        <begin position="265"/>
        <end position="346"/>
    </location>
</feature>
<protein>
    <submittedName>
        <fullName evidence="8">Transcription factor, fungi</fullName>
    </submittedName>
</protein>
<keyword evidence="9" id="KW-1185">Reference proteome</keyword>
<gene>
    <name evidence="8" type="ORF">PITC_099680</name>
</gene>
<dbReference type="GO" id="GO:0006351">
    <property type="term" value="P:DNA-templated transcription"/>
    <property type="evidence" value="ECO:0007669"/>
    <property type="project" value="InterPro"/>
</dbReference>
<feature type="region of interest" description="Disordered" evidence="6">
    <location>
        <begin position="601"/>
        <end position="626"/>
    </location>
</feature>
<dbReference type="STRING" id="40296.A0A0A2KBQ4"/>
<evidence type="ECO:0000256" key="2">
    <source>
        <dbReference type="ARBA" id="ARBA00022723"/>
    </source>
</evidence>
<dbReference type="GO" id="GO:0000981">
    <property type="term" value="F:DNA-binding transcription factor activity, RNA polymerase II-specific"/>
    <property type="evidence" value="ECO:0007669"/>
    <property type="project" value="InterPro"/>
</dbReference>
<keyword evidence="5" id="KW-0539">Nucleus</keyword>
<dbReference type="PANTHER" id="PTHR47338">
    <property type="entry name" value="ZN(II)2CYS6 TRANSCRIPTION FACTOR (EUROFUNG)-RELATED"/>
    <property type="match status" value="1"/>
</dbReference>
<dbReference type="GO" id="GO:0008270">
    <property type="term" value="F:zinc ion binding"/>
    <property type="evidence" value="ECO:0007669"/>
    <property type="project" value="InterPro"/>
</dbReference>
<feature type="compositionally biased region" description="Polar residues" evidence="6">
    <location>
        <begin position="109"/>
        <end position="127"/>
    </location>
</feature>
<feature type="region of interest" description="Disordered" evidence="6">
    <location>
        <begin position="109"/>
        <end position="139"/>
    </location>
</feature>
<reference evidence="8 9" key="1">
    <citation type="journal article" date="2015" name="Mol. Plant Microbe Interact.">
        <title>Genome, transcriptome, and functional analyses of Penicillium expansum provide new insights into secondary metabolism and pathogenicity.</title>
        <authorList>
            <person name="Ballester A.R."/>
            <person name="Marcet-Houben M."/>
            <person name="Levin E."/>
            <person name="Sela N."/>
            <person name="Selma-Lazaro C."/>
            <person name="Carmona L."/>
            <person name="Wisniewski M."/>
            <person name="Droby S."/>
            <person name="Gonzalez-Candelas L."/>
            <person name="Gabaldon T."/>
        </authorList>
    </citation>
    <scope>NUCLEOTIDE SEQUENCE [LARGE SCALE GENOMIC DNA]</scope>
    <source>
        <strain evidence="8 9">PHI-1</strain>
    </source>
</reference>
<feature type="compositionally biased region" description="Polar residues" evidence="6">
    <location>
        <begin position="674"/>
        <end position="685"/>
    </location>
</feature>
<dbReference type="PANTHER" id="PTHR47338:SF7">
    <property type="entry name" value="ZN(II)2CYS6 TRANSCRIPTION FACTOR (EUROFUNG)"/>
    <property type="match status" value="1"/>
</dbReference>
<dbReference type="GO" id="GO:0003677">
    <property type="term" value="F:DNA binding"/>
    <property type="evidence" value="ECO:0007669"/>
    <property type="project" value="InterPro"/>
</dbReference>
<sequence length="754" mass="83686">MSRHQFSRPTDGLKPLNVHDTTELLTPRLAWARITKHRDHGLAVAPVVLEKSNVMRDLANAATVLDYDCECVYGESTQPTWMRRVNVTPTGNEDFSPTLPSMRGRLFDQTLSSQEGPPSSLRTSPMSQGFPPVETESSSSPLDWLATNYLPNSSRVAMLVEEYFKNIHPLRAFAFIHKPSFLRRLDGETSKSYHNHALLHIICALGAHETTTPLDPKFVLLAGAKWAKIAQRLILETIDRVTIESLMAAVLLHDYAVRLGNFANAFMLSGLTTRMTQALQINLEYDTDILCQDTENGLPVTAKESRRRLMWSCYIMDALVGSGVDQLTLMDERDIKIQLPCNERNFTQHVPCLTETLHSGSWLKILPEGSDTKTLLPNMGIMAYFIRHVSIRKRVLRYIKHLGDAMVPWDPASEFALLDSDCRSWYDSLPASLQFTPDAMYIRKDTSQLGALCLLHCAHYQTVCDLYRLGAPALYKLRAAFDFPPEQGDFLRHLQQVLFDAARSLATIIGQAAGHGPRMLADSWLPTITYDSCRIMVYHLTQILDPCSENTKALAIATIPLLHSNINALKLMGSLNAIASSLSSAAETMLDRSGIESELVSQNIIPDDPYQSTEEEDASDSLRETPVQSAPDYVLNPLTIYRMARKSIPERHAPERASTTSAPKGKSVGDIGQSPCQVPSNSGAHSGQAELDVEQPSLEELQTLFMSDLGWAWQPADTAVGSGTEGAGLLPWAGGYPITQTQPWLPVFPFPRQS</sequence>
<evidence type="ECO:0000256" key="6">
    <source>
        <dbReference type="SAM" id="MobiDB-lite"/>
    </source>
</evidence>
<keyword evidence="3" id="KW-0805">Transcription regulation</keyword>
<comment type="caution">
    <text evidence="8">The sequence shown here is derived from an EMBL/GenBank/DDBJ whole genome shotgun (WGS) entry which is preliminary data.</text>
</comment>
<evidence type="ECO:0000313" key="8">
    <source>
        <dbReference type="EMBL" id="KGO65229.1"/>
    </source>
</evidence>
<dbReference type="HOGENOM" id="CLU_008241_2_0_1"/>
<feature type="region of interest" description="Disordered" evidence="6">
    <location>
        <begin position="647"/>
        <end position="688"/>
    </location>
</feature>
<organism evidence="8 9">
    <name type="scientific">Penicillium italicum</name>
    <name type="common">Blue mold</name>
    <dbReference type="NCBI Taxonomy" id="40296"/>
    <lineage>
        <taxon>Eukaryota</taxon>
        <taxon>Fungi</taxon>
        <taxon>Dikarya</taxon>
        <taxon>Ascomycota</taxon>
        <taxon>Pezizomycotina</taxon>
        <taxon>Eurotiomycetes</taxon>
        <taxon>Eurotiomycetidae</taxon>
        <taxon>Eurotiales</taxon>
        <taxon>Aspergillaceae</taxon>
        <taxon>Penicillium</taxon>
    </lineage>
</organism>
<proteinExistence type="predicted"/>
<dbReference type="GO" id="GO:0005634">
    <property type="term" value="C:nucleus"/>
    <property type="evidence" value="ECO:0007669"/>
    <property type="project" value="UniProtKB-SubCell"/>
</dbReference>
<accession>A0A0A2KBQ4</accession>
<dbReference type="EMBL" id="JQGA01001516">
    <property type="protein sequence ID" value="KGO65229.1"/>
    <property type="molecule type" value="Genomic_DNA"/>
</dbReference>
<dbReference type="SMART" id="SM00906">
    <property type="entry name" value="Fungal_trans"/>
    <property type="match status" value="1"/>
</dbReference>
<evidence type="ECO:0000256" key="4">
    <source>
        <dbReference type="ARBA" id="ARBA00023163"/>
    </source>
</evidence>
<dbReference type="CDD" id="cd12148">
    <property type="entry name" value="fungal_TF_MHR"/>
    <property type="match status" value="1"/>
</dbReference>
<comment type="subcellular location">
    <subcellularLocation>
        <location evidence="1">Nucleus</location>
    </subcellularLocation>
</comment>
<name>A0A0A2KBQ4_PENIT</name>
<dbReference type="OrthoDB" id="2563500at2759"/>
<evidence type="ECO:0000256" key="5">
    <source>
        <dbReference type="ARBA" id="ARBA00023242"/>
    </source>
</evidence>
<dbReference type="Proteomes" id="UP000030104">
    <property type="component" value="Unassembled WGS sequence"/>
</dbReference>
<evidence type="ECO:0000259" key="7">
    <source>
        <dbReference type="SMART" id="SM00906"/>
    </source>
</evidence>